<dbReference type="InterPro" id="IPR014925">
    <property type="entry name" value="CGGC_dom"/>
</dbReference>
<evidence type="ECO:0000313" key="2">
    <source>
        <dbReference type="EMBL" id="MEZ7197205.1"/>
    </source>
</evidence>
<feature type="domain" description="CGGC" evidence="1">
    <location>
        <begin position="6"/>
        <end position="109"/>
    </location>
</feature>
<dbReference type="SMART" id="SM01078">
    <property type="entry name" value="CGGC"/>
    <property type="match status" value="1"/>
</dbReference>
<dbReference type="Pfam" id="PF08821">
    <property type="entry name" value="CGGC"/>
    <property type="match status" value="1"/>
</dbReference>
<gene>
    <name evidence="2" type="ORF">AB6M95_10630</name>
</gene>
<comment type="caution">
    <text evidence="2">The sequence shown here is derived from an EMBL/GenBank/DDBJ whole genome shotgun (WGS) entry which is preliminary data.</text>
</comment>
<dbReference type="RefSeq" id="WP_371386726.1">
    <property type="nucleotide sequence ID" value="NZ_JBGLYH010000027.1"/>
</dbReference>
<protein>
    <submittedName>
        <fullName evidence="2">CGGC domain-containing protein</fullName>
    </submittedName>
</protein>
<keyword evidence="3" id="KW-1185">Reference proteome</keyword>
<proteinExistence type="predicted"/>
<sequence>MSNPTKIGIVICDRYRRCAGGKCLRALNNREGAFSRYEGRDVQLVGYTTCAGCPGGNVEYLGDEMVKNGVQVIHLATGLLVGYPPCPHIETFKKFLEGRYGIEVVVGTHPIPQNYFTTHTSLGSWDGEQWLTVLAPALADEAMRKAYD</sequence>
<name>A0ABV4K3I8_9BACT</name>
<organism evidence="2 3">
    <name type="scientific">Pseudodesulfovibrio karagichevae</name>
    <dbReference type="NCBI Taxonomy" id="3239305"/>
    <lineage>
        <taxon>Bacteria</taxon>
        <taxon>Pseudomonadati</taxon>
        <taxon>Thermodesulfobacteriota</taxon>
        <taxon>Desulfovibrionia</taxon>
        <taxon>Desulfovibrionales</taxon>
        <taxon>Desulfovibrionaceae</taxon>
    </lineage>
</organism>
<dbReference type="Proteomes" id="UP001568698">
    <property type="component" value="Unassembled WGS sequence"/>
</dbReference>
<accession>A0ABV4K3I8</accession>
<evidence type="ECO:0000259" key="1">
    <source>
        <dbReference type="SMART" id="SM01078"/>
    </source>
</evidence>
<dbReference type="EMBL" id="JBGLYH010000027">
    <property type="protein sequence ID" value="MEZ7197205.1"/>
    <property type="molecule type" value="Genomic_DNA"/>
</dbReference>
<evidence type="ECO:0000313" key="3">
    <source>
        <dbReference type="Proteomes" id="UP001568698"/>
    </source>
</evidence>
<reference evidence="2 3" key="1">
    <citation type="submission" date="2024-08" db="EMBL/GenBank/DDBJ databases">
        <title>Sulfate-reducing bacteria isolated from formation water of the oil field in Kazakhstan and description of Pseudodesulfovibrio sp.</title>
        <authorList>
            <person name="Bidzhieva S.K."/>
            <person name="Tourova T.P."/>
            <person name="Grouzdev D.S."/>
            <person name="Beletsky A.V."/>
            <person name="Sokolova D.S."/>
            <person name="Samigullina S.R."/>
            <person name="Poltaraus A.B."/>
            <person name="Avtukh A.N."/>
            <person name="Tereshina V.M."/>
            <person name="Zhaparov N.S."/>
            <person name="Mardanov A.V."/>
            <person name="Nazina T.N."/>
        </authorList>
    </citation>
    <scope>NUCLEOTIDE SEQUENCE [LARGE SCALE GENOMIC DNA]</scope>
    <source>
        <strain evidence="2 3">9FUS</strain>
    </source>
</reference>